<gene>
    <name evidence="12" type="ORF">HYG86_01960</name>
</gene>
<comment type="similarity">
    <text evidence="2">Belongs to the CPA3 antiporters (TC 2.A.63) subunit D family.</text>
</comment>
<feature type="transmembrane region" description="Helical" evidence="9">
    <location>
        <begin position="247"/>
        <end position="267"/>
    </location>
</feature>
<evidence type="ECO:0000313" key="13">
    <source>
        <dbReference type="Proteomes" id="UP000516160"/>
    </source>
</evidence>
<evidence type="ECO:0000256" key="9">
    <source>
        <dbReference type="SAM" id="Phobius"/>
    </source>
</evidence>
<keyword evidence="4" id="KW-1003">Cell membrane</keyword>
<evidence type="ECO:0000259" key="11">
    <source>
        <dbReference type="Pfam" id="PF00662"/>
    </source>
</evidence>
<feature type="domain" description="NADH-Ubiquinone oxidoreductase (complex I) chain 5 N-terminal" evidence="11">
    <location>
        <begin position="71"/>
        <end position="99"/>
    </location>
</feature>
<feature type="transmembrane region" description="Helical" evidence="9">
    <location>
        <begin position="279"/>
        <end position="301"/>
    </location>
</feature>
<proteinExistence type="inferred from homology"/>
<dbReference type="PRINTS" id="PR01437">
    <property type="entry name" value="NUOXDRDTASE4"/>
</dbReference>
<name>A0A7G9W4K8_ALKCA</name>
<protein>
    <submittedName>
        <fullName evidence="12">Monovalent cation/H+ antiporter subunit D family protein</fullName>
    </submittedName>
</protein>
<evidence type="ECO:0000256" key="2">
    <source>
        <dbReference type="ARBA" id="ARBA00005346"/>
    </source>
</evidence>
<evidence type="ECO:0000256" key="7">
    <source>
        <dbReference type="ARBA" id="ARBA00023136"/>
    </source>
</evidence>
<evidence type="ECO:0000256" key="5">
    <source>
        <dbReference type="ARBA" id="ARBA00022692"/>
    </source>
</evidence>
<keyword evidence="7 9" id="KW-0472">Membrane</keyword>
<feature type="transmembrane region" description="Helical" evidence="9">
    <location>
        <begin position="34"/>
        <end position="52"/>
    </location>
</feature>
<dbReference type="InterPro" id="IPR001750">
    <property type="entry name" value="ND/Mrp_TM"/>
</dbReference>
<evidence type="ECO:0000256" key="8">
    <source>
        <dbReference type="RuleBase" id="RU000320"/>
    </source>
</evidence>
<evidence type="ECO:0000256" key="4">
    <source>
        <dbReference type="ARBA" id="ARBA00022475"/>
    </source>
</evidence>
<evidence type="ECO:0000256" key="6">
    <source>
        <dbReference type="ARBA" id="ARBA00022989"/>
    </source>
</evidence>
<dbReference type="Proteomes" id="UP000516160">
    <property type="component" value="Chromosome"/>
</dbReference>
<organism evidence="12 13">
    <name type="scientific">Alkalicella caledoniensis</name>
    <dbReference type="NCBI Taxonomy" id="2731377"/>
    <lineage>
        <taxon>Bacteria</taxon>
        <taxon>Bacillati</taxon>
        <taxon>Bacillota</taxon>
        <taxon>Clostridia</taxon>
        <taxon>Eubacteriales</taxon>
        <taxon>Proteinivoracaceae</taxon>
        <taxon>Alkalicella</taxon>
    </lineage>
</organism>
<dbReference type="AlphaFoldDB" id="A0A7G9W4K8"/>
<dbReference type="PANTHER" id="PTHR42703">
    <property type="entry name" value="NADH DEHYDROGENASE"/>
    <property type="match status" value="1"/>
</dbReference>
<comment type="subcellular location">
    <subcellularLocation>
        <location evidence="1">Cell membrane</location>
        <topology evidence="1">Multi-pass membrane protein</topology>
    </subcellularLocation>
    <subcellularLocation>
        <location evidence="8">Membrane</location>
        <topology evidence="8">Multi-pass membrane protein</topology>
    </subcellularLocation>
</comment>
<feature type="transmembrane region" description="Helical" evidence="9">
    <location>
        <begin position="166"/>
        <end position="187"/>
    </location>
</feature>
<feature type="transmembrane region" description="Helical" evidence="9">
    <location>
        <begin position="6"/>
        <end position="22"/>
    </location>
</feature>
<evidence type="ECO:0000259" key="10">
    <source>
        <dbReference type="Pfam" id="PF00361"/>
    </source>
</evidence>
<dbReference type="InterPro" id="IPR003918">
    <property type="entry name" value="NADH_UbQ_OxRdtase"/>
</dbReference>
<dbReference type="InterPro" id="IPR050586">
    <property type="entry name" value="CPA3_Na-H_Antiporter_D"/>
</dbReference>
<feature type="transmembrane region" description="Helical" evidence="9">
    <location>
        <begin position="109"/>
        <end position="127"/>
    </location>
</feature>
<keyword evidence="13" id="KW-1185">Reference proteome</keyword>
<dbReference type="GO" id="GO:0008137">
    <property type="term" value="F:NADH dehydrogenase (ubiquinone) activity"/>
    <property type="evidence" value="ECO:0007669"/>
    <property type="project" value="InterPro"/>
</dbReference>
<dbReference type="GO" id="GO:0005886">
    <property type="term" value="C:plasma membrane"/>
    <property type="evidence" value="ECO:0007669"/>
    <property type="project" value="UniProtKB-SubCell"/>
</dbReference>
<dbReference type="Pfam" id="PF00361">
    <property type="entry name" value="Proton_antipo_M"/>
    <property type="match status" value="1"/>
</dbReference>
<evidence type="ECO:0000256" key="1">
    <source>
        <dbReference type="ARBA" id="ARBA00004651"/>
    </source>
</evidence>
<dbReference type="KEGG" id="acae:HYG86_01960"/>
<feature type="transmembrane region" description="Helical" evidence="9">
    <location>
        <begin position="308"/>
        <end position="327"/>
    </location>
</feature>
<feature type="transmembrane region" description="Helical" evidence="9">
    <location>
        <begin position="77"/>
        <end position="97"/>
    </location>
</feature>
<accession>A0A7G9W4K8</accession>
<feature type="transmembrane region" description="Helical" evidence="9">
    <location>
        <begin position="452"/>
        <end position="473"/>
    </location>
</feature>
<dbReference type="GO" id="GO:0042773">
    <property type="term" value="P:ATP synthesis coupled electron transport"/>
    <property type="evidence" value="ECO:0007669"/>
    <property type="project" value="InterPro"/>
</dbReference>
<feature type="transmembrane region" description="Helical" evidence="9">
    <location>
        <begin position="379"/>
        <end position="403"/>
    </location>
</feature>
<comment type="similarity">
    <text evidence="3">Belongs to the CPA3 antiporters (TC 2.A.63) subunit A family.</text>
</comment>
<dbReference type="PANTHER" id="PTHR42703:SF1">
    <property type="entry name" value="NA(+)_H(+) ANTIPORTER SUBUNIT D1"/>
    <property type="match status" value="1"/>
</dbReference>
<dbReference type="EMBL" id="CP058559">
    <property type="protein sequence ID" value="QNO13620.1"/>
    <property type="molecule type" value="Genomic_DNA"/>
</dbReference>
<feature type="transmembrane region" description="Helical" evidence="9">
    <location>
        <begin position="339"/>
        <end position="358"/>
    </location>
</feature>
<feature type="domain" description="NADH:quinone oxidoreductase/Mrp antiporter transmembrane" evidence="10">
    <location>
        <begin position="130"/>
        <end position="426"/>
    </location>
</feature>
<feature type="transmembrane region" description="Helical" evidence="9">
    <location>
        <begin position="207"/>
        <end position="235"/>
    </location>
</feature>
<dbReference type="InterPro" id="IPR001516">
    <property type="entry name" value="Proton_antipo_N"/>
</dbReference>
<evidence type="ECO:0000256" key="3">
    <source>
        <dbReference type="ARBA" id="ARBA00008483"/>
    </source>
</evidence>
<dbReference type="Pfam" id="PF00662">
    <property type="entry name" value="Proton_antipo_N"/>
    <property type="match status" value="1"/>
</dbReference>
<evidence type="ECO:0000313" key="12">
    <source>
        <dbReference type="EMBL" id="QNO13620.1"/>
    </source>
</evidence>
<sequence>MIHLPVLMIVLCLLTAFVIPLLGKIKPQIIGPLVRFVVLINSLLTFITLWYVNKNGMYYYHLGGWEPPWGIELSVDYLSIFMLMVINLISLLVLIYAQKDLAHEIEKELEPWYYTLFILLIGAMSGLSLSNDFFNIFVFTEITTITACGIIAVKSNKVCVEASLKYLLLSTLGSGLVLLAIALVYMVTGHFNLNFIAAELPNAVSNFPLNIVVSLALLIVGFGVKSALFPLHVWLPDAHSSAPTPSSAILSGVVVKVYAIVLLRIIYNVYGIEIFTMIPIAEIILALSTLAIFAGSLFAIAQEDIKRMLAFSSVAQIGYIFLGIALVNHFAVAGGILHIVNHALMKSLLFLTAGAIIYKTGIRKISDLEGIGLKMPITMILFSIGALSMVGLPGFSGFISKYYLVLGAIDAQKPFYALVIIISSLLNAVYYLPIVIKAFFGQNYGTFTKDDIPRAMLVPMIILGLGTVVFGIIPGNLFSLVQKAAEILLAAN</sequence>
<reference evidence="12 13" key="1">
    <citation type="submission" date="2020-07" db="EMBL/GenBank/DDBJ databases">
        <title>Alkalicella. sp. LB2 genome.</title>
        <authorList>
            <person name="Postec A."/>
            <person name="Quemeneur M."/>
        </authorList>
    </citation>
    <scope>NUCLEOTIDE SEQUENCE [LARGE SCALE GENOMIC DNA]</scope>
    <source>
        <strain evidence="12 13">LB2</strain>
    </source>
</reference>
<keyword evidence="5 8" id="KW-0812">Transmembrane</keyword>
<feature type="transmembrane region" description="Helical" evidence="9">
    <location>
        <begin position="133"/>
        <end position="154"/>
    </location>
</feature>
<keyword evidence="6 9" id="KW-1133">Transmembrane helix</keyword>
<feature type="transmembrane region" description="Helical" evidence="9">
    <location>
        <begin position="415"/>
        <end position="440"/>
    </location>
</feature>